<name>A0A852ZCK6_9ACTN</name>
<dbReference type="PANTHER" id="PTHR43027:SF2">
    <property type="entry name" value="TRANSPORT PERMEASE PROTEIN"/>
    <property type="match status" value="1"/>
</dbReference>
<evidence type="ECO:0000256" key="4">
    <source>
        <dbReference type="ARBA" id="ARBA00023136"/>
    </source>
</evidence>
<keyword evidence="8" id="KW-1185">Reference proteome</keyword>
<dbReference type="InterPro" id="IPR013525">
    <property type="entry name" value="ABC2_TM"/>
</dbReference>
<proteinExistence type="predicted"/>
<evidence type="ECO:0000256" key="5">
    <source>
        <dbReference type="SAM" id="Phobius"/>
    </source>
</evidence>
<feature type="transmembrane region" description="Helical" evidence="5">
    <location>
        <begin position="68"/>
        <end position="86"/>
    </location>
</feature>
<evidence type="ECO:0000259" key="6">
    <source>
        <dbReference type="Pfam" id="PF01061"/>
    </source>
</evidence>
<feature type="transmembrane region" description="Helical" evidence="5">
    <location>
        <begin position="172"/>
        <end position="192"/>
    </location>
</feature>
<feature type="transmembrane region" description="Helical" evidence="5">
    <location>
        <begin position="145"/>
        <end position="165"/>
    </location>
</feature>
<organism evidence="7 8">
    <name type="scientific">Actinopolymorpha rutila</name>
    <dbReference type="NCBI Taxonomy" id="446787"/>
    <lineage>
        <taxon>Bacteria</taxon>
        <taxon>Bacillati</taxon>
        <taxon>Actinomycetota</taxon>
        <taxon>Actinomycetes</taxon>
        <taxon>Propionibacteriales</taxon>
        <taxon>Actinopolymorphaceae</taxon>
        <taxon>Actinopolymorpha</taxon>
    </lineage>
</organism>
<dbReference type="Proteomes" id="UP000579605">
    <property type="component" value="Unassembled WGS sequence"/>
</dbReference>
<comment type="caution">
    <text evidence="7">The sequence shown here is derived from an EMBL/GenBank/DDBJ whole genome shotgun (WGS) entry which is preliminary data.</text>
</comment>
<dbReference type="AlphaFoldDB" id="A0A852ZCK6"/>
<feature type="transmembrane region" description="Helical" evidence="5">
    <location>
        <begin position="226"/>
        <end position="247"/>
    </location>
</feature>
<evidence type="ECO:0000256" key="1">
    <source>
        <dbReference type="ARBA" id="ARBA00004141"/>
    </source>
</evidence>
<reference evidence="7 8" key="1">
    <citation type="submission" date="2020-07" db="EMBL/GenBank/DDBJ databases">
        <title>Sequencing the genomes of 1000 actinobacteria strains.</title>
        <authorList>
            <person name="Klenk H.-P."/>
        </authorList>
    </citation>
    <scope>NUCLEOTIDE SEQUENCE [LARGE SCALE GENOMIC DNA]</scope>
    <source>
        <strain evidence="7 8">DSM 18448</strain>
    </source>
</reference>
<dbReference type="GO" id="GO:0016020">
    <property type="term" value="C:membrane"/>
    <property type="evidence" value="ECO:0007669"/>
    <property type="project" value="UniProtKB-SubCell"/>
</dbReference>
<evidence type="ECO:0000313" key="7">
    <source>
        <dbReference type="EMBL" id="NYH87439.1"/>
    </source>
</evidence>
<protein>
    <submittedName>
        <fullName evidence="7">ABC-2 type transport system permease protein</fullName>
    </submittedName>
</protein>
<sequence>MSVLSAPSGLAKLTAVEARLFLRETGMAVLTIAFPTLLLVVLGLIPALRRPDDMFGGMRFVDVFMPSLIVLVLALLGVNTMPTRLAGYREKGILCRLSTTPVHPRNLLAAQLVVNAVVALVAVGLLMVVGHLAFDVPMPRHPLGFAAALLVGGGSMFALGTLAAATASTTRAVAAIAMPIYFVCMFLGGVFLPRYLLPDLVVTLGQYAPPGVQALQDAWTGGGPQVLQLAIMAAIAAVAAAVAARVFRWE</sequence>
<accession>A0A852ZCK6</accession>
<dbReference type="InterPro" id="IPR052902">
    <property type="entry name" value="ABC-2_transporter"/>
</dbReference>
<evidence type="ECO:0000256" key="2">
    <source>
        <dbReference type="ARBA" id="ARBA00022692"/>
    </source>
</evidence>
<dbReference type="RefSeq" id="WP_179785505.1">
    <property type="nucleotide sequence ID" value="NZ_BAAARR010000012.1"/>
</dbReference>
<feature type="domain" description="ABC-2 type transporter transmembrane" evidence="6">
    <location>
        <begin position="14"/>
        <end position="199"/>
    </location>
</feature>
<evidence type="ECO:0000256" key="3">
    <source>
        <dbReference type="ARBA" id="ARBA00022989"/>
    </source>
</evidence>
<feature type="transmembrane region" description="Helical" evidence="5">
    <location>
        <begin position="27"/>
        <end position="48"/>
    </location>
</feature>
<dbReference type="EMBL" id="JACBZH010000001">
    <property type="protein sequence ID" value="NYH87439.1"/>
    <property type="molecule type" value="Genomic_DNA"/>
</dbReference>
<feature type="transmembrane region" description="Helical" evidence="5">
    <location>
        <begin position="107"/>
        <end position="133"/>
    </location>
</feature>
<keyword evidence="3 5" id="KW-1133">Transmembrane helix</keyword>
<dbReference type="Pfam" id="PF01061">
    <property type="entry name" value="ABC2_membrane"/>
    <property type="match status" value="1"/>
</dbReference>
<keyword evidence="2 5" id="KW-0812">Transmembrane</keyword>
<dbReference type="GO" id="GO:0140359">
    <property type="term" value="F:ABC-type transporter activity"/>
    <property type="evidence" value="ECO:0007669"/>
    <property type="project" value="InterPro"/>
</dbReference>
<evidence type="ECO:0000313" key="8">
    <source>
        <dbReference type="Proteomes" id="UP000579605"/>
    </source>
</evidence>
<gene>
    <name evidence="7" type="ORF">F4554_000077</name>
</gene>
<comment type="subcellular location">
    <subcellularLocation>
        <location evidence="1">Membrane</location>
        <topology evidence="1">Multi-pass membrane protein</topology>
    </subcellularLocation>
</comment>
<keyword evidence="4 5" id="KW-0472">Membrane</keyword>
<dbReference type="PANTHER" id="PTHR43027">
    <property type="entry name" value="DOXORUBICIN RESISTANCE ABC TRANSPORTER PERMEASE PROTEIN DRRC-RELATED"/>
    <property type="match status" value="1"/>
</dbReference>